<dbReference type="GO" id="GO:0000027">
    <property type="term" value="P:ribosomal large subunit assembly"/>
    <property type="evidence" value="ECO:0007669"/>
    <property type="project" value="TreeGrafter"/>
</dbReference>
<evidence type="ECO:0000259" key="2">
    <source>
        <dbReference type="PROSITE" id="PS50833"/>
    </source>
</evidence>
<dbReference type="KEGG" id="bpg:Bathy16g01300"/>
<evidence type="ECO:0000313" key="3">
    <source>
        <dbReference type="EMBL" id="CCO20250.1"/>
    </source>
</evidence>
<reference evidence="3 4" key="1">
    <citation type="submission" date="2011-10" db="EMBL/GenBank/DDBJ databases">
        <authorList>
            <person name="Genoscope - CEA"/>
        </authorList>
    </citation>
    <scope>NUCLEOTIDE SEQUENCE [LARGE SCALE GENOMIC DNA]</scope>
    <source>
        <strain evidence="3 4">RCC 1105</strain>
    </source>
</reference>
<gene>
    <name evidence="3" type="ordered locus">Bathy16g01300</name>
</gene>
<feature type="region of interest" description="Disordered" evidence="1">
    <location>
        <begin position="1"/>
        <end position="34"/>
    </location>
</feature>
<dbReference type="InterPro" id="IPR007109">
    <property type="entry name" value="Brix"/>
</dbReference>
<keyword evidence="4" id="KW-1185">Reference proteome</keyword>
<dbReference type="GO" id="GO:0030687">
    <property type="term" value="C:preribosome, large subunit precursor"/>
    <property type="evidence" value="ECO:0007669"/>
    <property type="project" value="TreeGrafter"/>
</dbReference>
<dbReference type="PANTHER" id="PTHR12661:SF5">
    <property type="entry name" value="SUPPRESSOR OF SWI4 1 HOMOLOG"/>
    <property type="match status" value="1"/>
</dbReference>
<accession>K8F5Z5</accession>
<feature type="compositionally biased region" description="Basic residues" evidence="1">
    <location>
        <begin position="400"/>
        <end position="413"/>
    </location>
</feature>
<feature type="compositionally biased region" description="Basic and acidic residues" evidence="1">
    <location>
        <begin position="382"/>
        <end position="399"/>
    </location>
</feature>
<dbReference type="PANTHER" id="PTHR12661">
    <property type="entry name" value="PETER PAN-RELATED"/>
    <property type="match status" value="1"/>
</dbReference>
<dbReference type="GeneID" id="19011219"/>
<dbReference type="InterPro" id="IPR045112">
    <property type="entry name" value="PPAN-like"/>
</dbReference>
<dbReference type="AlphaFoldDB" id="K8F5Z5"/>
<dbReference type="SMART" id="SM00879">
    <property type="entry name" value="Brix"/>
    <property type="match status" value="1"/>
</dbReference>
<proteinExistence type="predicted"/>
<feature type="compositionally biased region" description="Basic and acidic residues" evidence="1">
    <location>
        <begin position="330"/>
        <end position="358"/>
    </location>
</feature>
<dbReference type="GO" id="GO:0019843">
    <property type="term" value="F:rRNA binding"/>
    <property type="evidence" value="ECO:0007669"/>
    <property type="project" value="InterPro"/>
</dbReference>
<feature type="compositionally biased region" description="Acidic residues" evidence="1">
    <location>
        <begin position="372"/>
        <end position="381"/>
    </location>
</feature>
<dbReference type="eggNOG" id="KOG2963">
    <property type="taxonomic scope" value="Eukaryota"/>
</dbReference>
<protein>
    <recommendedName>
        <fullName evidence="2">Brix domain-containing protein</fullName>
    </recommendedName>
</protein>
<feature type="region of interest" description="Disordered" evidence="1">
    <location>
        <begin position="330"/>
        <end position="413"/>
    </location>
</feature>
<dbReference type="OrthoDB" id="10261452at2759"/>
<dbReference type="GO" id="GO:0006364">
    <property type="term" value="P:rRNA processing"/>
    <property type="evidence" value="ECO:0007669"/>
    <property type="project" value="InterPro"/>
</dbReference>
<organism evidence="3 4">
    <name type="scientific">Bathycoccus prasinos</name>
    <dbReference type="NCBI Taxonomy" id="41875"/>
    <lineage>
        <taxon>Eukaryota</taxon>
        <taxon>Viridiplantae</taxon>
        <taxon>Chlorophyta</taxon>
        <taxon>Mamiellophyceae</taxon>
        <taxon>Mamiellales</taxon>
        <taxon>Bathycoccaceae</taxon>
        <taxon>Bathycoccus</taxon>
    </lineage>
</organism>
<dbReference type="Pfam" id="PF04427">
    <property type="entry name" value="Brix"/>
    <property type="match status" value="1"/>
</dbReference>
<dbReference type="RefSeq" id="XP_007508633.1">
    <property type="nucleotide sequence ID" value="XM_007508571.1"/>
</dbReference>
<feature type="region of interest" description="Disordered" evidence="1">
    <location>
        <begin position="241"/>
        <end position="261"/>
    </location>
</feature>
<dbReference type="Proteomes" id="UP000198341">
    <property type="component" value="Chromosome 16"/>
</dbReference>
<evidence type="ECO:0000313" key="4">
    <source>
        <dbReference type="Proteomes" id="UP000198341"/>
    </source>
</evidence>
<name>K8F5Z5_9CHLO</name>
<dbReference type="EMBL" id="FO082263">
    <property type="protein sequence ID" value="CCO20250.1"/>
    <property type="molecule type" value="Genomic_DNA"/>
</dbReference>
<dbReference type="PROSITE" id="PS50833">
    <property type="entry name" value="BRIX"/>
    <property type="match status" value="1"/>
</dbReference>
<dbReference type="STRING" id="41875.K8F5Z5"/>
<sequence length="413" mass="47154">MAKTRRKKKRTHAVSEENTNGAKKNVKSSSTNVPKTFVVKRGKLSHLVKSLTEDVRKIMEPNTASKLKDSKSNKLKDFINVAGPLGVSHFLLFSATENAKYLKICKTPRGPTLTFRIDKYSLERDVKKAQKNPKSRGKSFLNPALVVLNNFSTAGQESEKKLCALTFQNIFPAVNVKKAKLSSCKRVVLVDHDKETNLYRLRHFHVDAKPAKGDRKLRKMLKSREVPDMGRMADISEFFTGAASSPGSDSDVSDSEDDPKTKVQLAQDLDRVNKAKSTAKILLKELGPRLDLELVKVEEGACEGRVLFHQYVEKTVEEVKTQDELRAQKEQLKTKRRKEQEENVKRKEREKERKEREKPKKRPRLREKNDDEKNDDDDWPEEPAKEYKEGDVYEGDNKNKSKKKGGFGSSNKR</sequence>
<evidence type="ECO:0000256" key="1">
    <source>
        <dbReference type="SAM" id="MobiDB-lite"/>
    </source>
</evidence>
<feature type="domain" description="Brix" evidence="2">
    <location>
        <begin position="34"/>
        <end position="303"/>
    </location>
</feature>
<feature type="compositionally biased region" description="Polar residues" evidence="1">
    <location>
        <begin position="16"/>
        <end position="34"/>
    </location>
</feature>
<feature type="compositionally biased region" description="Basic residues" evidence="1">
    <location>
        <begin position="1"/>
        <end position="12"/>
    </location>
</feature>